<keyword evidence="2" id="KW-1185">Reference proteome</keyword>
<sequence>MHSGVDYKAPWYSGMAQGEAISLFVQLAQLEGITESERTLYMAAAHGAFSSLLRGDNGVPWCVNKDRAGYLWIQEYPFKTAGAGDYTYNGMVFAMFGLWDYFQATGNALAAKLYDGACTTMARYFPLLRNARGLSYYCQTHRIQTDSYHPHHITLWRQLHWQTNSVVFANQMDLLIDDFPPYVLPAGASIAIAKGTHTLYKIATKPDGSYDKNLAAPDKILSTKKVTFAKATGAPVSMRRRIKGAGIWYQISAGAYKGHWIGEAFPNAFLRGEYLPTDYRVQRTLTFRTNTDIPVYQFGTNGVVGTTKNVKYATATTATFDRRSIVNGRAMCRISAGELAGYWVPANQVVTDGA</sequence>
<comment type="caution">
    <text evidence="1">The sequence shown here is derived from an EMBL/GenBank/DDBJ whole genome shotgun (WGS) entry which is preliminary data.</text>
</comment>
<gene>
    <name evidence="1" type="ORF">WKI58_12240</name>
</gene>
<dbReference type="Proteomes" id="UP001375539">
    <property type="component" value="Unassembled WGS sequence"/>
</dbReference>
<protein>
    <submittedName>
        <fullName evidence="1">D-glucuronyl C5-epimerase family protein</fullName>
    </submittedName>
</protein>
<name>A0ACC6QFL5_9ACTN</name>
<proteinExistence type="predicted"/>
<evidence type="ECO:0000313" key="2">
    <source>
        <dbReference type="Proteomes" id="UP001375539"/>
    </source>
</evidence>
<dbReference type="EMBL" id="JBBKAI010000002">
    <property type="protein sequence ID" value="MEJ8657283.1"/>
    <property type="molecule type" value="Genomic_DNA"/>
</dbReference>
<accession>A0ACC6QFL5</accession>
<organism evidence="1 2">
    <name type="scientific">Streptomyces pratisoli</name>
    <dbReference type="NCBI Taxonomy" id="3139917"/>
    <lineage>
        <taxon>Bacteria</taxon>
        <taxon>Bacillati</taxon>
        <taxon>Actinomycetota</taxon>
        <taxon>Actinomycetes</taxon>
        <taxon>Kitasatosporales</taxon>
        <taxon>Streptomycetaceae</taxon>
        <taxon>Streptomyces</taxon>
    </lineage>
</organism>
<reference evidence="1" key="1">
    <citation type="submission" date="2024-03" db="EMBL/GenBank/DDBJ databases">
        <title>Novel Streptomyces species of biotechnological and ecological value are a feature of Machair soil.</title>
        <authorList>
            <person name="Prole J.R."/>
            <person name="Goodfellow M."/>
            <person name="Allenby N."/>
            <person name="Ward A.C."/>
        </authorList>
    </citation>
    <scope>NUCLEOTIDE SEQUENCE</scope>
    <source>
        <strain evidence="1">MS1.AVA.4</strain>
    </source>
</reference>
<evidence type="ECO:0000313" key="1">
    <source>
        <dbReference type="EMBL" id="MEJ8657283.1"/>
    </source>
</evidence>